<feature type="region of interest" description="Disordered" evidence="7">
    <location>
        <begin position="1168"/>
        <end position="1191"/>
    </location>
</feature>
<feature type="transmembrane region" description="Helical" evidence="8">
    <location>
        <begin position="999"/>
        <end position="1029"/>
    </location>
</feature>
<evidence type="ECO:0000256" key="1">
    <source>
        <dbReference type="ARBA" id="ARBA00004479"/>
    </source>
</evidence>
<accession>A0AAP0L1M5</accession>
<reference evidence="12 13" key="1">
    <citation type="submission" date="2024-01" db="EMBL/GenBank/DDBJ databases">
        <title>Genome assemblies of Stephania.</title>
        <authorList>
            <person name="Yang L."/>
        </authorList>
    </citation>
    <scope>NUCLEOTIDE SEQUENCE [LARGE SCALE GENOMIC DNA]</scope>
    <source>
        <strain evidence="12">YNDBR</strain>
        <tissue evidence="12">Leaf</tissue>
    </source>
</reference>
<feature type="domain" description="Transmembrane protein 131-like N-terminal" evidence="9">
    <location>
        <begin position="275"/>
        <end position="358"/>
    </location>
</feature>
<evidence type="ECO:0000313" key="13">
    <source>
        <dbReference type="Proteomes" id="UP001420932"/>
    </source>
</evidence>
<evidence type="ECO:0000256" key="5">
    <source>
        <dbReference type="ARBA" id="ARBA00022989"/>
    </source>
</evidence>
<dbReference type="Pfam" id="PF24474">
    <property type="entry name" value="DUF7579"/>
    <property type="match status" value="1"/>
</dbReference>
<evidence type="ECO:0000256" key="2">
    <source>
        <dbReference type="ARBA" id="ARBA00006682"/>
    </source>
</evidence>
<dbReference type="InterPro" id="IPR056001">
    <property type="entry name" value="DUF7579"/>
</dbReference>
<evidence type="ECO:0000259" key="10">
    <source>
        <dbReference type="Pfam" id="PF24474"/>
    </source>
</evidence>
<dbReference type="PANTHER" id="PTHR22050">
    <property type="entry name" value="RW1 PROTEIN HOMOLOG"/>
    <property type="match status" value="1"/>
</dbReference>
<dbReference type="InterPro" id="IPR013783">
    <property type="entry name" value="Ig-like_fold"/>
</dbReference>
<evidence type="ECO:0000259" key="9">
    <source>
        <dbReference type="Pfam" id="PF12371"/>
    </source>
</evidence>
<dbReference type="Gene3D" id="2.60.40.10">
    <property type="entry name" value="Immunoglobulins"/>
    <property type="match status" value="1"/>
</dbReference>
<evidence type="ECO:0000313" key="12">
    <source>
        <dbReference type="EMBL" id="KAK9162793.1"/>
    </source>
</evidence>
<keyword evidence="6 8" id="KW-0472">Membrane</keyword>
<evidence type="ECO:0000256" key="6">
    <source>
        <dbReference type="ARBA" id="ARBA00023136"/>
    </source>
</evidence>
<dbReference type="Pfam" id="PF24501">
    <property type="entry name" value="Ig_TMEM131L_5"/>
    <property type="match status" value="1"/>
</dbReference>
<dbReference type="Pfam" id="PF12371">
    <property type="entry name" value="TMEM131_like_N"/>
    <property type="match status" value="1"/>
</dbReference>
<feature type="compositionally biased region" description="Low complexity" evidence="7">
    <location>
        <begin position="1179"/>
        <end position="1191"/>
    </location>
</feature>
<dbReference type="Proteomes" id="UP001420932">
    <property type="component" value="Unassembled WGS sequence"/>
</dbReference>
<gene>
    <name evidence="12" type="ORF">Syun_003695</name>
</gene>
<comment type="caution">
    <text evidence="12">The sequence shown here is derived from an EMBL/GenBank/DDBJ whole genome shotgun (WGS) entry which is preliminary data.</text>
</comment>
<dbReference type="PANTHER" id="PTHR22050:SF0">
    <property type="entry name" value="TRANSMEMBRANE PROTEIN 131 HOMOLOG"/>
    <property type="match status" value="1"/>
</dbReference>
<keyword evidence="3 8" id="KW-0812">Transmembrane</keyword>
<sequence>MAHAPLRIVKTNWKNPKISVQTKSRCSLSVCDIEAQTDQLKKSYSNMGSKEQFSIFNRRFFLSPKELLLILVLLYIHMGLGICGSCTNSRVLEMDQLIDSLDYKSCGSYGNSFESFDVSVQHFLSDDISSKCGLGSSSVISNLATICANSELFCFASTLPGYVGKSNTIRTTPLEGFGGRDDDGSLKNSLFCDTSDGNSSSSSEPEIFALFDGKTISCSFNSLGQFNIELSMQGDRADDGRCSLCERSSLKQHIQFSKLDEVVKPNFPGFSSPTVEISPASLDWGQKHLYVPSSASITVTNTCNESILHVYRPYSSNSQFYPCSFDEISLRPGEVASICFIFVPRELGNLSAHFVFQTSLGGFLVNAKGSAVESLYGIQPLVGDDIYWHGIWKKNLSLHNPFDDVLHVKEVVVWMSVAFVNTADYSTTICKIDSFKDSAKLSSHINGMDWLCFNGDQVDLPVMALRLHGSWEIDPHGSKTVIEANFIPGVIGRVLGVCCLKLESSSQDRNEIVLVPIEVEIPDHAIYGGTAGLISVFLEPIFLSEGRKKLAMLLFLRNDAPYLLNVLRIIEVTDSKRIFHIKYVDGLLIFPGTVTQIALISYKSGDSEEPFSNMFNVNLSCKLLILTNDSGNPHIEIPCWDVFQSFSKHQPDLNAVLGVPHVMKKPSGNAMKMSLGSVIKLPSSLSSQVKGHELGIANVDELFLTNWKSQGTSKLMSVIDDEEVLFPLVQIGSSFSKWITVRNPSEQPVVMQLILNSGAVVDKCRTSDKSLQQSLTRLLIQNGSAGPVRYGFSLPETAVTEAYVNPHQNALFGPLVFHPPSCCNWSSSVLIRNNLSGVEWLPLRGSGGSLSMVLLEGSELVRSLQFNFNLPTSLNISYPAMLFHEEERNAFCPKLLLKELYALNTGDLPLEVRKIIVSGTDCGLDGFMIHNCKAFYLKPGESWRLLISYQTDFSDVEIDKELEFTFSTGKFVIPMKATLPVYMLNLCKKLFFWTLLKRLSVVVLIASVTLVVFCCILTQVMMTFGSWVFCFKTEKATFSGARELSWVPSNHENSKFSFCNKVKGIDEAEGQDEILNSRRADYSTEVVNDWMTDPHVKVMQDIQENDATLTIPKNGTSSLRYYSEVMPMVHDTDPYPDNLIIKVVKEKGKKRRKKRSLGFGVSTGIVGPLEVSGNQSGNSTPSSPLSPATSLITKQSWPASFEEGVSVAIPEQKVEHKTSAKNECTNCFSIQSQSPLSKTASKPVLLPSATFPTASQCLPGVLISSPFSASNSATPHARAPGSNLRKGKAVKAAEQVGSLDEFTYNIWGNHFSSFDFTGKIKRSSLVKHNTLEEESQSFFVNGPQILMQKTESKPVSPGRVLPQCAVTSSRTNG</sequence>
<proteinExistence type="inferred from homology"/>
<evidence type="ECO:0000256" key="3">
    <source>
        <dbReference type="ARBA" id="ARBA00022692"/>
    </source>
</evidence>
<keyword evidence="5 8" id="KW-1133">Transmembrane helix</keyword>
<keyword evidence="13" id="KW-1185">Reference proteome</keyword>
<evidence type="ECO:0000256" key="7">
    <source>
        <dbReference type="SAM" id="MobiDB-lite"/>
    </source>
</evidence>
<evidence type="ECO:0000256" key="8">
    <source>
        <dbReference type="SAM" id="Phobius"/>
    </source>
</evidence>
<evidence type="ECO:0000259" key="11">
    <source>
        <dbReference type="Pfam" id="PF24501"/>
    </source>
</evidence>
<feature type="domain" description="TMEM131L fifth Ig-like" evidence="11">
    <location>
        <begin position="904"/>
        <end position="969"/>
    </location>
</feature>
<name>A0AAP0L1M5_9MAGN</name>
<comment type="similarity">
    <text evidence="2">Belongs to the TMEM131 family.</text>
</comment>
<feature type="domain" description="DUF7579" evidence="10">
    <location>
        <begin position="533"/>
        <end position="650"/>
    </location>
</feature>
<evidence type="ECO:0008006" key="14">
    <source>
        <dbReference type="Google" id="ProtNLM"/>
    </source>
</evidence>
<evidence type="ECO:0000256" key="4">
    <source>
        <dbReference type="ARBA" id="ARBA00022729"/>
    </source>
</evidence>
<protein>
    <recommendedName>
        <fullName evidence="14">Transmembrane protein 131-like N-terminal domain-containing protein</fullName>
    </recommendedName>
</protein>
<dbReference type="InterPro" id="IPR022113">
    <property type="entry name" value="TMEM131L_N"/>
</dbReference>
<comment type="subcellular location">
    <subcellularLocation>
        <location evidence="1">Membrane</location>
        <topology evidence="1">Single-pass type I membrane protein</topology>
    </subcellularLocation>
</comment>
<keyword evidence="4" id="KW-0732">Signal</keyword>
<dbReference type="InterPro" id="IPR055437">
    <property type="entry name" value="TMEM131L_Ig_5"/>
</dbReference>
<dbReference type="GO" id="GO:0016020">
    <property type="term" value="C:membrane"/>
    <property type="evidence" value="ECO:0007669"/>
    <property type="project" value="UniProtKB-SubCell"/>
</dbReference>
<dbReference type="EMBL" id="JBBNAF010000002">
    <property type="protein sequence ID" value="KAK9162793.1"/>
    <property type="molecule type" value="Genomic_DNA"/>
</dbReference>
<dbReference type="InterPro" id="IPR039877">
    <property type="entry name" value="TMEM131-like"/>
</dbReference>
<organism evidence="12 13">
    <name type="scientific">Stephania yunnanensis</name>
    <dbReference type="NCBI Taxonomy" id="152371"/>
    <lineage>
        <taxon>Eukaryota</taxon>
        <taxon>Viridiplantae</taxon>
        <taxon>Streptophyta</taxon>
        <taxon>Embryophyta</taxon>
        <taxon>Tracheophyta</taxon>
        <taxon>Spermatophyta</taxon>
        <taxon>Magnoliopsida</taxon>
        <taxon>Ranunculales</taxon>
        <taxon>Menispermaceae</taxon>
        <taxon>Menispermoideae</taxon>
        <taxon>Cissampelideae</taxon>
        <taxon>Stephania</taxon>
    </lineage>
</organism>